<evidence type="ECO:0000313" key="2">
    <source>
        <dbReference type="EMBL" id="KAJ7633156.1"/>
    </source>
</evidence>
<evidence type="ECO:0008006" key="4">
    <source>
        <dbReference type="Google" id="ProtNLM"/>
    </source>
</evidence>
<accession>A0AAD7FN67</accession>
<name>A0AAD7FN67_9AGAR</name>
<evidence type="ECO:0000313" key="3">
    <source>
        <dbReference type="Proteomes" id="UP001221142"/>
    </source>
</evidence>
<protein>
    <recommendedName>
        <fullName evidence="4">F-box domain-containing protein</fullName>
    </recommendedName>
</protein>
<keyword evidence="3" id="KW-1185">Reference proteome</keyword>
<feature type="coiled-coil region" evidence="1">
    <location>
        <begin position="7"/>
        <end position="34"/>
    </location>
</feature>
<dbReference type="AlphaFoldDB" id="A0AAD7FN67"/>
<proteinExistence type="predicted"/>
<keyword evidence="1" id="KW-0175">Coiled coil</keyword>
<evidence type="ECO:0000256" key="1">
    <source>
        <dbReference type="SAM" id="Coils"/>
    </source>
</evidence>
<organism evidence="2 3">
    <name type="scientific">Roridomyces roridus</name>
    <dbReference type="NCBI Taxonomy" id="1738132"/>
    <lineage>
        <taxon>Eukaryota</taxon>
        <taxon>Fungi</taxon>
        <taxon>Dikarya</taxon>
        <taxon>Basidiomycota</taxon>
        <taxon>Agaricomycotina</taxon>
        <taxon>Agaricomycetes</taxon>
        <taxon>Agaricomycetidae</taxon>
        <taxon>Agaricales</taxon>
        <taxon>Marasmiineae</taxon>
        <taxon>Mycenaceae</taxon>
        <taxon>Roridomyces</taxon>
    </lineage>
</organism>
<comment type="caution">
    <text evidence="2">The sequence shown here is derived from an EMBL/GenBank/DDBJ whole genome shotgun (WGS) entry which is preliminary data.</text>
</comment>
<gene>
    <name evidence="2" type="ORF">FB45DRAFT_523060</name>
</gene>
<reference evidence="2" key="1">
    <citation type="submission" date="2023-03" db="EMBL/GenBank/DDBJ databases">
        <title>Massive genome expansion in bonnet fungi (Mycena s.s.) driven by repeated elements and novel gene families across ecological guilds.</title>
        <authorList>
            <consortium name="Lawrence Berkeley National Laboratory"/>
            <person name="Harder C.B."/>
            <person name="Miyauchi S."/>
            <person name="Viragh M."/>
            <person name="Kuo A."/>
            <person name="Thoen E."/>
            <person name="Andreopoulos B."/>
            <person name="Lu D."/>
            <person name="Skrede I."/>
            <person name="Drula E."/>
            <person name="Henrissat B."/>
            <person name="Morin E."/>
            <person name="Kohler A."/>
            <person name="Barry K."/>
            <person name="LaButti K."/>
            <person name="Morin E."/>
            <person name="Salamov A."/>
            <person name="Lipzen A."/>
            <person name="Mereny Z."/>
            <person name="Hegedus B."/>
            <person name="Baldrian P."/>
            <person name="Stursova M."/>
            <person name="Weitz H."/>
            <person name="Taylor A."/>
            <person name="Grigoriev I.V."/>
            <person name="Nagy L.G."/>
            <person name="Martin F."/>
            <person name="Kauserud H."/>
        </authorList>
    </citation>
    <scope>NUCLEOTIDE SEQUENCE</scope>
    <source>
        <strain evidence="2">9284</strain>
    </source>
</reference>
<dbReference type="EMBL" id="JARKIF010000008">
    <property type="protein sequence ID" value="KAJ7633156.1"/>
    <property type="molecule type" value="Genomic_DNA"/>
</dbReference>
<sequence length="371" mass="41578">MASSFALSATRARIEQLDIEIEKLQRLMDPLLAEREQCQQTLLDYKYPILTLPAEITSEIFLQFIPSYPEGPSFIGTQSPSFLLRICRRWRDVALTTPALWSAVQLLLYNSRYHAQQRDLLKSWLQRSGKCALSIRVDCLKGAYDDGTIFAECVEALLCHASRRQEIDISLTLEELRSIAGTIQPMPLLRSVTIGIEDWEERPEVPVPLLADAPALKHVVLYRGFDPFVVALPWSQITTLVAEALCAKEAVEVLRHTTMLQDCHLGILDDGSAADFSMPIPSLPLRSLKLQWETFNGGGADEIQRFFSALHLPVLQTLSVREDFLGPNPIATLSAVRPTGYPKQMEVLCAFTPREDYEAAFPLASFTFGPT</sequence>
<dbReference type="Proteomes" id="UP001221142">
    <property type="component" value="Unassembled WGS sequence"/>
</dbReference>